<evidence type="ECO:0000313" key="15">
    <source>
        <dbReference type="EMBL" id="MFC3847426.1"/>
    </source>
</evidence>
<evidence type="ECO:0000256" key="8">
    <source>
        <dbReference type="ARBA" id="ARBA00022840"/>
    </source>
</evidence>
<dbReference type="SUPFAM" id="SSF55681">
    <property type="entry name" value="Class II aaRS and biotin synthetases"/>
    <property type="match status" value="1"/>
</dbReference>
<evidence type="ECO:0000256" key="11">
    <source>
        <dbReference type="ARBA" id="ARBA00023146"/>
    </source>
</evidence>
<comment type="similarity">
    <text evidence="2 13">Belongs to the class-II aminoacyl-tRNA synthetase family. Phe-tRNA synthetase alpha subunit type 1 subfamily.</text>
</comment>
<comment type="caution">
    <text evidence="15">The sequence shown here is derived from an EMBL/GenBank/DDBJ whole genome shotgun (WGS) entry which is preliminary data.</text>
</comment>
<gene>
    <name evidence="13 15" type="primary">pheS</name>
    <name evidence="15" type="ORF">ACFOPX_02595</name>
</gene>
<dbReference type="Pfam" id="PF02912">
    <property type="entry name" value="Phe_tRNA-synt_N"/>
    <property type="match status" value="1"/>
</dbReference>
<dbReference type="PANTHER" id="PTHR11538">
    <property type="entry name" value="PHENYLALANYL-TRNA SYNTHETASE"/>
    <property type="match status" value="1"/>
</dbReference>
<dbReference type="Proteomes" id="UP001595783">
    <property type="component" value="Unassembled WGS sequence"/>
</dbReference>
<keyword evidence="4 13" id="KW-0963">Cytoplasm</keyword>
<dbReference type="GO" id="GO:0004826">
    <property type="term" value="F:phenylalanine-tRNA ligase activity"/>
    <property type="evidence" value="ECO:0007669"/>
    <property type="project" value="UniProtKB-EC"/>
</dbReference>
<comment type="cofactor">
    <cofactor evidence="13">
        <name>Mg(2+)</name>
        <dbReference type="ChEBI" id="CHEBI:18420"/>
    </cofactor>
    <text evidence="13">Binds 2 magnesium ions per tetramer.</text>
</comment>
<evidence type="ECO:0000256" key="2">
    <source>
        <dbReference type="ARBA" id="ARBA00010207"/>
    </source>
</evidence>
<dbReference type="HAMAP" id="MF_00281">
    <property type="entry name" value="Phe_tRNA_synth_alpha1"/>
    <property type="match status" value="1"/>
</dbReference>
<feature type="binding site" evidence="13">
    <location>
        <position position="249"/>
    </location>
    <ligand>
        <name>Mg(2+)</name>
        <dbReference type="ChEBI" id="CHEBI:18420"/>
        <note>shared with beta subunit</note>
    </ligand>
</feature>
<dbReference type="Gene3D" id="3.30.930.10">
    <property type="entry name" value="Bira Bifunctional Protein, Domain 2"/>
    <property type="match status" value="1"/>
</dbReference>
<dbReference type="InterPro" id="IPR006195">
    <property type="entry name" value="aa-tRNA-synth_II"/>
</dbReference>
<accession>A0ABV7ZJ37</accession>
<feature type="domain" description="Aminoacyl-transfer RNA synthetases class-II family profile" evidence="14">
    <location>
        <begin position="162"/>
        <end position="311"/>
    </location>
</feature>
<keyword evidence="7 13" id="KW-0547">Nucleotide-binding</keyword>
<dbReference type="RefSeq" id="WP_104752572.1">
    <property type="nucleotide sequence ID" value="NZ_FZMF01000032.1"/>
</dbReference>
<evidence type="ECO:0000256" key="3">
    <source>
        <dbReference type="ARBA" id="ARBA00011209"/>
    </source>
</evidence>
<dbReference type="SUPFAM" id="SSF46589">
    <property type="entry name" value="tRNA-binding arm"/>
    <property type="match status" value="1"/>
</dbReference>
<keyword evidence="9 13" id="KW-0460">Magnesium</keyword>
<keyword evidence="10 13" id="KW-0648">Protein biosynthesis</keyword>
<comment type="catalytic activity">
    <reaction evidence="12 13">
        <text>tRNA(Phe) + L-phenylalanine + ATP = L-phenylalanyl-tRNA(Phe) + AMP + diphosphate + H(+)</text>
        <dbReference type="Rhea" id="RHEA:19413"/>
        <dbReference type="Rhea" id="RHEA-COMP:9668"/>
        <dbReference type="Rhea" id="RHEA-COMP:9699"/>
        <dbReference type="ChEBI" id="CHEBI:15378"/>
        <dbReference type="ChEBI" id="CHEBI:30616"/>
        <dbReference type="ChEBI" id="CHEBI:33019"/>
        <dbReference type="ChEBI" id="CHEBI:58095"/>
        <dbReference type="ChEBI" id="CHEBI:78442"/>
        <dbReference type="ChEBI" id="CHEBI:78531"/>
        <dbReference type="ChEBI" id="CHEBI:456215"/>
        <dbReference type="EC" id="6.1.1.20"/>
    </reaction>
</comment>
<dbReference type="EMBL" id="JBHRZO010000009">
    <property type="protein sequence ID" value="MFC3847426.1"/>
    <property type="molecule type" value="Genomic_DNA"/>
</dbReference>
<dbReference type="InterPro" id="IPR004529">
    <property type="entry name" value="Phe-tRNA-synth_IIc_asu"/>
</dbReference>
<dbReference type="InterPro" id="IPR022911">
    <property type="entry name" value="Phe_tRNA_ligase_alpha1_bac"/>
</dbReference>
<proteinExistence type="inferred from homology"/>
<comment type="subunit">
    <text evidence="3 13">Tetramer of two alpha and two beta subunits.</text>
</comment>
<keyword evidence="16" id="KW-1185">Reference proteome</keyword>
<keyword evidence="5 13" id="KW-0436">Ligase</keyword>
<reference evidence="16" key="1">
    <citation type="journal article" date="2019" name="Int. J. Syst. Evol. Microbiol.">
        <title>The Global Catalogue of Microorganisms (GCM) 10K type strain sequencing project: providing services to taxonomists for standard genome sequencing and annotation.</title>
        <authorList>
            <consortium name="The Broad Institute Genomics Platform"/>
            <consortium name="The Broad Institute Genome Sequencing Center for Infectious Disease"/>
            <person name="Wu L."/>
            <person name="Ma J."/>
        </authorList>
    </citation>
    <scope>NUCLEOTIDE SEQUENCE [LARGE SCALE GENOMIC DNA]</scope>
    <source>
        <strain evidence="16">CCUG 53816</strain>
    </source>
</reference>
<dbReference type="EC" id="6.1.1.20" evidence="13"/>
<evidence type="ECO:0000256" key="5">
    <source>
        <dbReference type="ARBA" id="ARBA00022598"/>
    </source>
</evidence>
<comment type="subcellular location">
    <subcellularLocation>
        <location evidence="1 13">Cytoplasm</location>
    </subcellularLocation>
</comment>
<dbReference type="InterPro" id="IPR010978">
    <property type="entry name" value="tRNA-bd_arm"/>
</dbReference>
<dbReference type="InterPro" id="IPR004188">
    <property type="entry name" value="Phe-tRNA_ligase_II_N"/>
</dbReference>
<dbReference type="NCBIfam" id="TIGR00468">
    <property type="entry name" value="pheS"/>
    <property type="match status" value="1"/>
</dbReference>
<evidence type="ECO:0000256" key="7">
    <source>
        <dbReference type="ARBA" id="ARBA00022741"/>
    </source>
</evidence>
<dbReference type="InterPro" id="IPR002319">
    <property type="entry name" value="Phenylalanyl-tRNA_Synthase"/>
</dbReference>
<dbReference type="PROSITE" id="PS50862">
    <property type="entry name" value="AA_TRNA_LIGASE_II"/>
    <property type="match status" value="1"/>
</dbReference>
<evidence type="ECO:0000256" key="12">
    <source>
        <dbReference type="ARBA" id="ARBA00049255"/>
    </source>
</evidence>
<evidence type="ECO:0000256" key="9">
    <source>
        <dbReference type="ARBA" id="ARBA00022842"/>
    </source>
</evidence>
<dbReference type="PANTHER" id="PTHR11538:SF41">
    <property type="entry name" value="PHENYLALANINE--TRNA LIGASE, MITOCHONDRIAL"/>
    <property type="match status" value="1"/>
</dbReference>
<evidence type="ECO:0000256" key="10">
    <source>
        <dbReference type="ARBA" id="ARBA00022917"/>
    </source>
</evidence>
<name>A0ABV7ZJ37_9HELI</name>
<protein>
    <recommendedName>
        <fullName evidence="13">Phenylalanine--tRNA ligase alpha subunit</fullName>
        <ecNumber evidence="13">6.1.1.20</ecNumber>
    </recommendedName>
    <alternativeName>
        <fullName evidence="13">Phenylalanyl-tRNA synthetase alpha subunit</fullName>
        <shortName evidence="13">PheRS</shortName>
    </alternativeName>
</protein>
<dbReference type="CDD" id="cd00496">
    <property type="entry name" value="PheRS_alpha_core"/>
    <property type="match status" value="1"/>
</dbReference>
<evidence type="ECO:0000256" key="13">
    <source>
        <dbReference type="HAMAP-Rule" id="MF_00281"/>
    </source>
</evidence>
<keyword evidence="11 13" id="KW-0030">Aminoacyl-tRNA synthetase</keyword>
<organism evidence="15 16">
    <name type="scientific">Helicobacter baculiformis</name>
    <dbReference type="NCBI Taxonomy" id="427351"/>
    <lineage>
        <taxon>Bacteria</taxon>
        <taxon>Pseudomonadati</taxon>
        <taxon>Campylobacterota</taxon>
        <taxon>Epsilonproteobacteria</taxon>
        <taxon>Campylobacterales</taxon>
        <taxon>Helicobacteraceae</taxon>
        <taxon>Helicobacter</taxon>
    </lineage>
</organism>
<evidence type="ECO:0000259" key="14">
    <source>
        <dbReference type="PROSITE" id="PS50862"/>
    </source>
</evidence>
<keyword evidence="6 13" id="KW-0479">Metal-binding</keyword>
<sequence length="332" mass="37945">MQALHALLIQIQNATTLRELEDLRLQALGKKGLFTHQFAKLKDLDIQSKARSAQELNQLKDAFLNAHAHKKQELQSVELEARLCAQKIDLTLANTDLHFSLGHPLSYTKERIIDYFTQLGFKLHLGALVEDEFHNFDALNMPAYHPARDMQDTFYFKDHKLLRTHTSPTQIHAMQTQKPPIKMIGVGPTFRRDYDTTHTPMFHQVEGLVVDSTHKVHFGHLKQVLEDFLHYIFGDVRVRWRSSFFPFTEPSAEADISCVFCEGRGCKVCSQTGWLEILGAGCVHAKVFENVGLKDISGYAFGLGIERLAMLTCEINDLRSFFETDLRLLEAF</sequence>
<evidence type="ECO:0000313" key="16">
    <source>
        <dbReference type="Proteomes" id="UP001595783"/>
    </source>
</evidence>
<evidence type="ECO:0000256" key="1">
    <source>
        <dbReference type="ARBA" id="ARBA00004496"/>
    </source>
</evidence>
<dbReference type="Pfam" id="PF01409">
    <property type="entry name" value="tRNA-synt_2d"/>
    <property type="match status" value="1"/>
</dbReference>
<dbReference type="InterPro" id="IPR045864">
    <property type="entry name" value="aa-tRNA-synth_II/BPL/LPL"/>
</dbReference>
<evidence type="ECO:0000256" key="6">
    <source>
        <dbReference type="ARBA" id="ARBA00022723"/>
    </source>
</evidence>
<keyword evidence="8 13" id="KW-0067">ATP-binding</keyword>
<evidence type="ECO:0000256" key="4">
    <source>
        <dbReference type="ARBA" id="ARBA00022490"/>
    </source>
</evidence>